<gene>
    <name evidence="9" type="ORF">fep_053</name>
</gene>
<comment type="cofactor">
    <cofactor evidence="1">
        <name>Mn(2+)</name>
        <dbReference type="ChEBI" id="CHEBI:29035"/>
    </cofactor>
</comment>
<feature type="domain" description="Nudix hydrolase" evidence="8">
    <location>
        <begin position="35"/>
        <end position="218"/>
    </location>
</feature>
<dbReference type="InterPro" id="IPR003301">
    <property type="entry name" value="Vaccinia_D10_decapping"/>
</dbReference>
<dbReference type="PROSITE" id="PS00893">
    <property type="entry name" value="NUDIX_BOX"/>
    <property type="match status" value="1"/>
</dbReference>
<dbReference type="SUPFAM" id="SSF55811">
    <property type="entry name" value="Nudix"/>
    <property type="match status" value="1"/>
</dbReference>
<dbReference type="InterPro" id="IPR015797">
    <property type="entry name" value="NUDIX_hydrolase-like_dom_sf"/>
</dbReference>
<keyword evidence="4" id="KW-0479">Metal-binding</keyword>
<keyword evidence="5" id="KW-0378">Hydrolase</keyword>
<dbReference type="InterPro" id="IPR020084">
    <property type="entry name" value="NUDIX_hydrolase_CS"/>
</dbReference>
<proteinExistence type="inferred from homology"/>
<dbReference type="GO" id="GO:0046872">
    <property type="term" value="F:metal ion binding"/>
    <property type="evidence" value="ECO:0007669"/>
    <property type="project" value="UniProtKB-KW"/>
</dbReference>
<dbReference type="Gene3D" id="3.90.79.10">
    <property type="entry name" value="Nucleoside Triphosphate Pyrophosphohydrolase"/>
    <property type="match status" value="1"/>
</dbReference>
<organism evidence="9 10">
    <name type="scientific">Pigeonpox virus</name>
    <dbReference type="NCBI Taxonomy" id="10264"/>
    <lineage>
        <taxon>Viruses</taxon>
        <taxon>Varidnaviria</taxon>
        <taxon>Bamfordvirae</taxon>
        <taxon>Nucleocytoviricota</taxon>
        <taxon>Pokkesviricetes</taxon>
        <taxon>Chitovirales</taxon>
        <taxon>Poxviridae</taxon>
        <taxon>Chordopoxvirinae</taxon>
        <taxon>Avipoxvirus</taxon>
        <taxon>Avipoxvirus pigeonpox</taxon>
    </lineage>
</organism>
<dbReference type="EMBL" id="KJ801920">
    <property type="protein sequence ID" value="AID46566.1"/>
    <property type="molecule type" value="Genomic_DNA"/>
</dbReference>
<keyword evidence="6" id="KW-0460">Magnesium</keyword>
<evidence type="ECO:0000256" key="2">
    <source>
        <dbReference type="ARBA" id="ARBA00001946"/>
    </source>
</evidence>
<evidence type="ECO:0000256" key="4">
    <source>
        <dbReference type="ARBA" id="ARBA00022723"/>
    </source>
</evidence>
<sequence length="225" mass="26367">MGEYYKNKLLLRPSVYSDNIQKIKLVAYEYGKLHATYPISVIGIMKTIDDKFVLCHRYNSFLFSEIAVTKDKQRKIKLFKKYSKYMSNIERDILSYKLSLPNNYNTNHIDIIFPGGKIKELESITNCLVREIKEELNIDSSYLAICKNCFVYGSIYDRLIDKDFEVIALYVETDLTSRQVLNKFIPNREIKGISFIDARDINKDYLYTNVIKYIINAVRISASNR</sequence>
<name>A0A068EEF6_9POXV</name>
<evidence type="ECO:0000256" key="5">
    <source>
        <dbReference type="ARBA" id="ARBA00022801"/>
    </source>
</evidence>
<evidence type="ECO:0000313" key="9">
    <source>
        <dbReference type="EMBL" id="AID46566.1"/>
    </source>
</evidence>
<dbReference type="Proteomes" id="UP000101521">
    <property type="component" value="Segment"/>
</dbReference>
<evidence type="ECO:0000256" key="3">
    <source>
        <dbReference type="ARBA" id="ARBA00005582"/>
    </source>
</evidence>
<evidence type="ECO:0000313" key="10">
    <source>
        <dbReference type="Proteomes" id="UP000101521"/>
    </source>
</evidence>
<protein>
    <submittedName>
        <fullName evidence="9">MuT motif expression regulator</fullName>
    </submittedName>
</protein>
<dbReference type="GO" id="GO:0016787">
    <property type="term" value="F:hydrolase activity"/>
    <property type="evidence" value="ECO:0007669"/>
    <property type="project" value="UniProtKB-KW"/>
</dbReference>
<dbReference type="PRINTS" id="PR01364">
    <property type="entry name" value="VD10PROTEIN"/>
</dbReference>
<dbReference type="RefSeq" id="YP_009046290.1">
    <property type="nucleotide sequence ID" value="NC_024447.1"/>
</dbReference>
<keyword evidence="10" id="KW-1185">Reference proteome</keyword>
<accession>A0A068EEF6</accession>
<comment type="similarity">
    <text evidence="3">Belongs to the Nudix hydrolase family.</text>
</comment>
<dbReference type="InterPro" id="IPR000086">
    <property type="entry name" value="NUDIX_hydrolase_dom"/>
</dbReference>
<comment type="cofactor">
    <cofactor evidence="2">
        <name>Mg(2+)</name>
        <dbReference type="ChEBI" id="CHEBI:18420"/>
    </cofactor>
</comment>
<dbReference type="Pfam" id="PF00293">
    <property type="entry name" value="NUDIX"/>
    <property type="match status" value="1"/>
</dbReference>
<dbReference type="PROSITE" id="PS51462">
    <property type="entry name" value="NUDIX"/>
    <property type="match status" value="1"/>
</dbReference>
<evidence type="ECO:0000256" key="6">
    <source>
        <dbReference type="ARBA" id="ARBA00022842"/>
    </source>
</evidence>
<evidence type="ECO:0000256" key="1">
    <source>
        <dbReference type="ARBA" id="ARBA00001936"/>
    </source>
</evidence>
<evidence type="ECO:0000256" key="7">
    <source>
        <dbReference type="ARBA" id="ARBA00023211"/>
    </source>
</evidence>
<evidence type="ECO:0000259" key="8">
    <source>
        <dbReference type="PROSITE" id="PS51462"/>
    </source>
</evidence>
<reference evidence="9 10" key="1">
    <citation type="journal article" date="2014" name="BMC Genomics">
        <title>The complete genome sequences of poxviruses isolated from a penguin and a pigeon in South Africa and comparison to other sequenced avipoxviruses.</title>
        <authorList>
            <person name="Offerman K."/>
            <person name="Carulei O."/>
            <person name="van der Walt A.P."/>
            <person name="Douglass N."/>
            <person name="Williamson A.L."/>
        </authorList>
    </citation>
    <scope>NUCLEOTIDE SEQUENCE [LARGE SCALE GENOMIC DNA]</scope>
    <source>
        <strain evidence="9">FeP2</strain>
    </source>
</reference>
<keyword evidence="7" id="KW-0464">Manganese</keyword>
<dbReference type="KEGG" id="vg:19737777"/>
<dbReference type="GeneID" id="19737777"/>